<accession>A0A2C5ZBF2</accession>
<keyword evidence="2" id="KW-1185">Reference proteome</keyword>
<gene>
    <name evidence="1" type="ORF">CDD80_5382</name>
</gene>
<proteinExistence type="predicted"/>
<evidence type="ECO:0000313" key="1">
    <source>
        <dbReference type="EMBL" id="PHH79215.1"/>
    </source>
</evidence>
<organism evidence="1 2">
    <name type="scientific">Ophiocordyceps camponoti-rufipedis</name>
    <dbReference type="NCBI Taxonomy" id="2004952"/>
    <lineage>
        <taxon>Eukaryota</taxon>
        <taxon>Fungi</taxon>
        <taxon>Dikarya</taxon>
        <taxon>Ascomycota</taxon>
        <taxon>Pezizomycotina</taxon>
        <taxon>Sordariomycetes</taxon>
        <taxon>Hypocreomycetidae</taxon>
        <taxon>Hypocreales</taxon>
        <taxon>Ophiocordycipitaceae</taxon>
        <taxon>Ophiocordyceps</taxon>
    </lineage>
</organism>
<protein>
    <submittedName>
        <fullName evidence="1">Uncharacterized protein</fullName>
    </submittedName>
</protein>
<reference evidence="1 2" key="1">
    <citation type="submission" date="2017-06" db="EMBL/GenBank/DDBJ databases">
        <title>Ant-infecting Ophiocordyceps genomes reveal a high diversity of potential behavioral manipulation genes and a possible major role for enterotoxins.</title>
        <authorList>
            <person name="De Bekker C."/>
            <person name="Evans H.C."/>
            <person name="Brachmann A."/>
            <person name="Hughes D.P."/>
        </authorList>
    </citation>
    <scope>NUCLEOTIDE SEQUENCE [LARGE SCALE GENOMIC DNA]</scope>
    <source>
        <strain evidence="1 2">Map16</strain>
    </source>
</reference>
<name>A0A2C5ZBF2_9HYPO</name>
<dbReference type="Proteomes" id="UP000226431">
    <property type="component" value="Unassembled WGS sequence"/>
</dbReference>
<sequence length="109" mass="12051">MNVRHPVHIDTLYFHPPLATDESSISPLSSLLLTPHPLSYLHGLSSLSPFLEPLVTQRPRRAMKPLADGLVGQSLVPQGFVKYLGHLHAVPIGHLPERSDDVSEARELH</sequence>
<dbReference type="EMBL" id="NJES01000053">
    <property type="protein sequence ID" value="PHH79215.1"/>
    <property type="molecule type" value="Genomic_DNA"/>
</dbReference>
<dbReference type="AlphaFoldDB" id="A0A2C5ZBF2"/>
<evidence type="ECO:0000313" key="2">
    <source>
        <dbReference type="Proteomes" id="UP000226431"/>
    </source>
</evidence>
<comment type="caution">
    <text evidence="1">The sequence shown here is derived from an EMBL/GenBank/DDBJ whole genome shotgun (WGS) entry which is preliminary data.</text>
</comment>